<sequence length="455" mass="50238">MVAPRSLALVEVAKREGGPWYEAILRDLQLDKAWVAFDKGVWPSREVPCSHVRPRAKSAAGTSFVENAEVEVRLATSECPACWCQAWMVAHEESGEVARCYVSGQGEVTVPIEAIRAKSQEMSLNPLAFTRVAVEVEPALRKWLSLSDCRGCLEQIRSLSALHLATPGVQSPSGGNGVVVQELDSIILLGSEEATQKAQMVVKIHLQHQAEVEAFHRRRNKKLALLKELEAKSSGEAAAAVLEVASGLVGRTCGRGGERVQRLEKEFAVEIRLAGDDDAPWKTFLIYGAEEDAAAAREALELKSVEYPLSESSLAWFRKDNRILLDIAKKAQLAAATLQDGGLELLGSSSALEDAKLLLENHLEYLPVYEEMDRQQEEIQKSFEALERSKPKWSNPSSGDPQRCSRDRERHERHVMAEKSERRRRGDLHKSERSVGRFGGMAGRDEGRKCPVGGG</sequence>
<feature type="compositionally biased region" description="Basic and acidic residues" evidence="2">
    <location>
        <begin position="403"/>
        <end position="421"/>
    </location>
</feature>
<dbReference type="InterPro" id="IPR036612">
    <property type="entry name" value="KH_dom_type_1_sf"/>
</dbReference>
<protein>
    <recommendedName>
        <fullName evidence="3">K Homology domain-containing protein</fullName>
    </recommendedName>
</protein>
<evidence type="ECO:0000259" key="3">
    <source>
        <dbReference type="Pfam" id="PF00013"/>
    </source>
</evidence>
<proteinExistence type="predicted"/>
<feature type="region of interest" description="Disordered" evidence="2">
    <location>
        <begin position="385"/>
        <end position="455"/>
    </location>
</feature>
<dbReference type="Gene3D" id="3.30.1370.10">
    <property type="entry name" value="K Homology domain, type 1"/>
    <property type="match status" value="1"/>
</dbReference>
<evidence type="ECO:0000313" key="4">
    <source>
        <dbReference type="EMBL" id="CAK9052932.1"/>
    </source>
</evidence>
<name>A0ABP0MN69_9DINO</name>
<organism evidence="4 5">
    <name type="scientific">Durusdinium trenchii</name>
    <dbReference type="NCBI Taxonomy" id="1381693"/>
    <lineage>
        <taxon>Eukaryota</taxon>
        <taxon>Sar</taxon>
        <taxon>Alveolata</taxon>
        <taxon>Dinophyceae</taxon>
        <taxon>Suessiales</taxon>
        <taxon>Symbiodiniaceae</taxon>
        <taxon>Durusdinium</taxon>
    </lineage>
</organism>
<dbReference type="InterPro" id="IPR040148">
    <property type="entry name" value="FMR1"/>
</dbReference>
<keyword evidence="1" id="KW-0694">RNA-binding</keyword>
<dbReference type="PANTHER" id="PTHR10603:SF7">
    <property type="entry name" value="FRAGILE X MESSENGER RIBONUCLEOPROTEIN 1 HOMOLOG"/>
    <property type="match status" value="1"/>
</dbReference>
<accession>A0ABP0MN69</accession>
<dbReference type="PROSITE" id="PS50084">
    <property type="entry name" value="KH_TYPE_1"/>
    <property type="match status" value="1"/>
</dbReference>
<evidence type="ECO:0000256" key="1">
    <source>
        <dbReference type="PROSITE-ProRule" id="PRU00117"/>
    </source>
</evidence>
<evidence type="ECO:0000313" key="5">
    <source>
        <dbReference type="Proteomes" id="UP001642484"/>
    </source>
</evidence>
<dbReference type="InterPro" id="IPR004088">
    <property type="entry name" value="KH_dom_type_1"/>
</dbReference>
<evidence type="ECO:0000256" key="2">
    <source>
        <dbReference type="SAM" id="MobiDB-lite"/>
    </source>
</evidence>
<keyword evidence="5" id="KW-1185">Reference proteome</keyword>
<dbReference type="Proteomes" id="UP001642484">
    <property type="component" value="Unassembled WGS sequence"/>
</dbReference>
<comment type="caution">
    <text evidence="4">The sequence shown here is derived from an EMBL/GenBank/DDBJ whole genome shotgun (WGS) entry which is preliminary data.</text>
</comment>
<feature type="domain" description="K Homology" evidence="3">
    <location>
        <begin position="242"/>
        <end position="301"/>
    </location>
</feature>
<dbReference type="Pfam" id="PF00013">
    <property type="entry name" value="KH_1"/>
    <property type="match status" value="1"/>
</dbReference>
<dbReference type="PANTHER" id="PTHR10603">
    <property type="entry name" value="FRAGILE X MENTAL RETARDATION SYNDROME-RELATED PROTEIN"/>
    <property type="match status" value="1"/>
</dbReference>
<dbReference type="Gene3D" id="2.30.30.140">
    <property type="match status" value="1"/>
</dbReference>
<reference evidence="4 5" key="1">
    <citation type="submission" date="2024-02" db="EMBL/GenBank/DDBJ databases">
        <authorList>
            <person name="Chen Y."/>
            <person name="Shah S."/>
            <person name="Dougan E. K."/>
            <person name="Thang M."/>
            <person name="Chan C."/>
        </authorList>
    </citation>
    <scope>NUCLEOTIDE SEQUENCE [LARGE SCALE GENOMIC DNA]</scope>
</reference>
<dbReference type="EMBL" id="CAXAMN010018757">
    <property type="protein sequence ID" value="CAK9052932.1"/>
    <property type="molecule type" value="Genomic_DNA"/>
</dbReference>
<dbReference type="SUPFAM" id="SSF54791">
    <property type="entry name" value="Eukaryotic type KH-domain (KH-domain type I)"/>
    <property type="match status" value="1"/>
</dbReference>
<gene>
    <name evidence="4" type="ORF">CCMP2556_LOCUS26654</name>
</gene>